<dbReference type="SUPFAM" id="SSF56954">
    <property type="entry name" value="Outer membrane efflux proteins (OEP)"/>
    <property type="match status" value="1"/>
</dbReference>
<dbReference type="OrthoDB" id="9813458at2"/>
<reference evidence="10" key="1">
    <citation type="submission" date="2016-03" db="EMBL/GenBank/DDBJ databases">
        <authorList>
            <person name="Heylen K."/>
            <person name="De Vos P."/>
            <person name="Vekeman B."/>
        </authorList>
    </citation>
    <scope>NUCLEOTIDE SEQUENCE [LARGE SCALE GENOMIC DNA]</scope>
    <source>
        <strain evidence="10">R-45383</strain>
    </source>
</reference>
<evidence type="ECO:0000256" key="4">
    <source>
        <dbReference type="ARBA" id="ARBA00022452"/>
    </source>
</evidence>
<organism evidence="9 10">
    <name type="scientific">Methylomonas koyamae</name>
    <dbReference type="NCBI Taxonomy" id="702114"/>
    <lineage>
        <taxon>Bacteria</taxon>
        <taxon>Pseudomonadati</taxon>
        <taxon>Pseudomonadota</taxon>
        <taxon>Gammaproteobacteria</taxon>
        <taxon>Methylococcales</taxon>
        <taxon>Methylococcaceae</taxon>
        <taxon>Methylomonas</taxon>
    </lineage>
</organism>
<dbReference type="GO" id="GO:1990281">
    <property type="term" value="C:efflux pump complex"/>
    <property type="evidence" value="ECO:0007669"/>
    <property type="project" value="TreeGrafter"/>
</dbReference>
<keyword evidence="5" id="KW-0812">Transmembrane</keyword>
<sequence>MRSTKLILLGLAVTLAGRACADDLLTVYQQALQAAPSLKSADVKVDIGAAQTGQALGQMLPQVTGTANWSENRLNVRNSDLSYSGTRYYLSLNQTLIDFAKFWTWRRARVAESQYELERTDVSNLLMFSVVERYFGVLEAEDQLRFIQTEKLAIQQQLQQVQKRFAKQLVKITDVYEVEAQLDKIEADQIEAESLVSSAKQNLRELTNQEPDSLLTLRENIEYKELEGKLDDWIAVATNDNPALAAQQKAIEAADNDLVAQKSRHLPVVDLQLNYYDTNTGYQSTLLSNQTQTQVAAINVNVPIFSGGTTMHQVREAESRLALNRHAEEEKLRTVVKETSDAFLTSNANVRRIKASIKALESAQKSHDAMQSAYKYGVATIGDVLVAQQTEFRARRDLLQSKYAYIKNRFRFLQAIGAISEENLQEVNTWLEKPVQASSVPNLEK</sequence>
<dbReference type="GO" id="GO:0015288">
    <property type="term" value="F:porin activity"/>
    <property type="evidence" value="ECO:0007669"/>
    <property type="project" value="TreeGrafter"/>
</dbReference>
<keyword evidence="6" id="KW-0472">Membrane</keyword>
<accession>A0A177N0U4</accession>
<gene>
    <name evidence="9" type="ORF">A1355_15945</name>
</gene>
<dbReference type="Gene3D" id="1.20.1600.10">
    <property type="entry name" value="Outer membrane efflux proteins (OEP)"/>
    <property type="match status" value="1"/>
</dbReference>
<dbReference type="InterPro" id="IPR003423">
    <property type="entry name" value="OMP_efflux"/>
</dbReference>
<keyword evidence="8" id="KW-0732">Signal</keyword>
<dbReference type="PANTHER" id="PTHR30026:SF20">
    <property type="entry name" value="OUTER MEMBRANE PROTEIN TOLC"/>
    <property type="match status" value="1"/>
</dbReference>
<dbReference type="GO" id="GO:0015562">
    <property type="term" value="F:efflux transmembrane transporter activity"/>
    <property type="evidence" value="ECO:0007669"/>
    <property type="project" value="InterPro"/>
</dbReference>
<protein>
    <submittedName>
        <fullName evidence="9">Type I secretion protein TolC</fullName>
    </submittedName>
</protein>
<comment type="caution">
    <text evidence="9">The sequence shown here is derived from an EMBL/GenBank/DDBJ whole genome shotgun (WGS) entry which is preliminary data.</text>
</comment>
<evidence type="ECO:0000256" key="3">
    <source>
        <dbReference type="ARBA" id="ARBA00022448"/>
    </source>
</evidence>
<comment type="subcellular location">
    <subcellularLocation>
        <location evidence="1">Cell outer membrane</location>
    </subcellularLocation>
</comment>
<dbReference type="AlphaFoldDB" id="A0A177N0U4"/>
<dbReference type="InterPro" id="IPR010130">
    <property type="entry name" value="T1SS_OMP_TolC"/>
</dbReference>
<evidence type="ECO:0000313" key="9">
    <source>
        <dbReference type="EMBL" id="OAI11587.1"/>
    </source>
</evidence>
<dbReference type="PANTHER" id="PTHR30026">
    <property type="entry name" value="OUTER MEMBRANE PROTEIN TOLC"/>
    <property type="match status" value="1"/>
</dbReference>
<proteinExistence type="inferred from homology"/>
<feature type="chain" id="PRO_5008068667" evidence="8">
    <location>
        <begin position="22"/>
        <end position="445"/>
    </location>
</feature>
<keyword evidence="3" id="KW-0813">Transport</keyword>
<evidence type="ECO:0000256" key="8">
    <source>
        <dbReference type="SAM" id="SignalP"/>
    </source>
</evidence>
<dbReference type="STRING" id="702114.A1355_15945"/>
<dbReference type="Proteomes" id="UP000077628">
    <property type="component" value="Unassembled WGS sequence"/>
</dbReference>
<comment type="similarity">
    <text evidence="2">Belongs to the outer membrane factor (OMF) (TC 1.B.17) family.</text>
</comment>
<evidence type="ECO:0000256" key="6">
    <source>
        <dbReference type="ARBA" id="ARBA00023136"/>
    </source>
</evidence>
<dbReference type="Pfam" id="PF02321">
    <property type="entry name" value="OEP"/>
    <property type="match status" value="2"/>
</dbReference>
<dbReference type="InterPro" id="IPR051906">
    <property type="entry name" value="TolC-like"/>
</dbReference>
<dbReference type="NCBIfam" id="TIGR01844">
    <property type="entry name" value="type_I_sec_TolC"/>
    <property type="match status" value="1"/>
</dbReference>
<dbReference type="GO" id="GO:0009279">
    <property type="term" value="C:cell outer membrane"/>
    <property type="evidence" value="ECO:0007669"/>
    <property type="project" value="UniProtKB-SubCell"/>
</dbReference>
<evidence type="ECO:0000256" key="5">
    <source>
        <dbReference type="ARBA" id="ARBA00022692"/>
    </source>
</evidence>
<evidence type="ECO:0000256" key="1">
    <source>
        <dbReference type="ARBA" id="ARBA00004442"/>
    </source>
</evidence>
<evidence type="ECO:0000256" key="2">
    <source>
        <dbReference type="ARBA" id="ARBA00007613"/>
    </source>
</evidence>
<feature type="signal peptide" evidence="8">
    <location>
        <begin position="1"/>
        <end position="21"/>
    </location>
</feature>
<dbReference type="RefSeq" id="WP_064031733.1">
    <property type="nucleotide sequence ID" value="NZ_LUUK01000230.1"/>
</dbReference>
<evidence type="ECO:0000313" key="10">
    <source>
        <dbReference type="Proteomes" id="UP000077628"/>
    </source>
</evidence>
<evidence type="ECO:0000256" key="7">
    <source>
        <dbReference type="ARBA" id="ARBA00023237"/>
    </source>
</evidence>
<keyword evidence="4" id="KW-1134">Transmembrane beta strand</keyword>
<keyword evidence="10" id="KW-1185">Reference proteome</keyword>
<keyword evidence="7" id="KW-0998">Cell outer membrane</keyword>
<dbReference type="EMBL" id="LUUK01000230">
    <property type="protein sequence ID" value="OAI11587.1"/>
    <property type="molecule type" value="Genomic_DNA"/>
</dbReference>
<name>A0A177N0U4_9GAMM</name>